<dbReference type="GO" id="GO:0032787">
    <property type="term" value="P:monocarboxylic acid metabolic process"/>
    <property type="evidence" value="ECO:0007669"/>
    <property type="project" value="UniProtKB-ARBA"/>
</dbReference>
<dbReference type="Pfam" id="PF13561">
    <property type="entry name" value="adh_short_C2"/>
    <property type="match status" value="1"/>
</dbReference>
<dbReference type="RefSeq" id="WP_218588344.1">
    <property type="nucleotide sequence ID" value="NZ_FQVB01000004.1"/>
</dbReference>
<proteinExistence type="inferred from homology"/>
<dbReference type="SUPFAM" id="SSF51735">
    <property type="entry name" value="NAD(P)-binding Rossmann-fold domains"/>
    <property type="match status" value="1"/>
</dbReference>
<sequence length="255" mass="27120">MMFELNGKVAIVTGAARGIGKAIARVLAVQGAQVVVADMLEEEGQQTVKEITRDGGRAKAVAVDVTDLDQVQAMVRQTRNTFGPVDILVNNAGWDKMQLFTETTPELWDKIIAINYKGVLNCVSAVLPEMMKRKQGRIISIASDAARVGSTGEAVYAGAKGAVIAFSKSIAREVARYQITVNVVCPGPTPTPLVEGMIQESELAKKVFPAMEKIIPLRRMGKPDEIAAAVVFLASDDAAFITGQTLSVSGGLTMA</sequence>
<evidence type="ECO:0000259" key="2">
    <source>
        <dbReference type="SMART" id="SM00822"/>
    </source>
</evidence>
<dbReference type="FunFam" id="3.40.50.720:FF:000084">
    <property type="entry name" value="Short-chain dehydrogenase reductase"/>
    <property type="match status" value="1"/>
</dbReference>
<dbReference type="PANTHER" id="PTHR42879:SF2">
    <property type="entry name" value="3-OXOACYL-[ACYL-CARRIER-PROTEIN] REDUCTASE FABG"/>
    <property type="match status" value="1"/>
</dbReference>
<evidence type="ECO:0000313" key="4">
    <source>
        <dbReference type="Proteomes" id="UP000184076"/>
    </source>
</evidence>
<dbReference type="PROSITE" id="PS00061">
    <property type="entry name" value="ADH_SHORT"/>
    <property type="match status" value="1"/>
</dbReference>
<dbReference type="InterPro" id="IPR036291">
    <property type="entry name" value="NAD(P)-bd_dom_sf"/>
</dbReference>
<feature type="domain" description="Ketoreductase" evidence="2">
    <location>
        <begin position="8"/>
        <end position="193"/>
    </location>
</feature>
<dbReference type="AlphaFoldDB" id="A0A1M4T831"/>
<dbReference type="InterPro" id="IPR050259">
    <property type="entry name" value="SDR"/>
</dbReference>
<dbReference type="EMBL" id="FQVB01000004">
    <property type="protein sequence ID" value="SHE40663.1"/>
    <property type="molecule type" value="Genomic_DNA"/>
</dbReference>
<dbReference type="PANTHER" id="PTHR42879">
    <property type="entry name" value="3-OXOACYL-(ACYL-CARRIER-PROTEIN) REDUCTASE"/>
    <property type="match status" value="1"/>
</dbReference>
<keyword evidence="4" id="KW-1185">Reference proteome</keyword>
<name>A0A1M4T831_9BACT</name>
<dbReference type="PRINTS" id="PR00081">
    <property type="entry name" value="GDHRDH"/>
</dbReference>
<dbReference type="Proteomes" id="UP000184076">
    <property type="component" value="Unassembled WGS sequence"/>
</dbReference>
<evidence type="ECO:0000256" key="1">
    <source>
        <dbReference type="ARBA" id="ARBA00006484"/>
    </source>
</evidence>
<dbReference type="InterPro" id="IPR057326">
    <property type="entry name" value="KR_dom"/>
</dbReference>
<gene>
    <name evidence="3" type="ORF">SAMN02745206_00223</name>
</gene>
<dbReference type="Gene3D" id="3.40.50.720">
    <property type="entry name" value="NAD(P)-binding Rossmann-like Domain"/>
    <property type="match status" value="1"/>
</dbReference>
<evidence type="ECO:0000313" key="3">
    <source>
        <dbReference type="EMBL" id="SHE40663.1"/>
    </source>
</evidence>
<organism evidence="3 4">
    <name type="scientific">Desulfacinum infernum DSM 9756</name>
    <dbReference type="NCBI Taxonomy" id="1121391"/>
    <lineage>
        <taxon>Bacteria</taxon>
        <taxon>Pseudomonadati</taxon>
        <taxon>Thermodesulfobacteriota</taxon>
        <taxon>Syntrophobacteria</taxon>
        <taxon>Syntrophobacterales</taxon>
        <taxon>Syntrophobacteraceae</taxon>
        <taxon>Desulfacinum</taxon>
    </lineage>
</organism>
<dbReference type="SMART" id="SM00822">
    <property type="entry name" value="PKS_KR"/>
    <property type="match status" value="1"/>
</dbReference>
<accession>A0A1M4T831</accession>
<dbReference type="NCBIfam" id="NF009466">
    <property type="entry name" value="PRK12826.1-2"/>
    <property type="match status" value="1"/>
</dbReference>
<reference evidence="4" key="1">
    <citation type="submission" date="2016-11" db="EMBL/GenBank/DDBJ databases">
        <authorList>
            <person name="Varghese N."/>
            <person name="Submissions S."/>
        </authorList>
    </citation>
    <scope>NUCLEOTIDE SEQUENCE [LARGE SCALE GENOMIC DNA]</scope>
    <source>
        <strain evidence="4">DSM 9756</strain>
    </source>
</reference>
<dbReference type="NCBIfam" id="NF005559">
    <property type="entry name" value="PRK07231.1"/>
    <property type="match status" value="1"/>
</dbReference>
<dbReference type="InterPro" id="IPR002347">
    <property type="entry name" value="SDR_fam"/>
</dbReference>
<dbReference type="PRINTS" id="PR00080">
    <property type="entry name" value="SDRFAMILY"/>
</dbReference>
<protein>
    <submittedName>
        <fullName evidence="3">2-hydroxycyclohexane-1-carbonyl-CoA dehydrogenase</fullName>
    </submittedName>
</protein>
<dbReference type="STRING" id="1121391.SAMN02745206_00223"/>
<dbReference type="InterPro" id="IPR020904">
    <property type="entry name" value="Sc_DH/Rdtase_CS"/>
</dbReference>
<comment type="similarity">
    <text evidence="1">Belongs to the short-chain dehydrogenases/reductases (SDR) family.</text>
</comment>